<sequence length="501" mass="54932">MVAPFLVHNSASQVSLPYGDCPKLKSKVSMSSIASAMRMRKFPLQGYPAHPKNYTKVYGPCTLSLNADHEASSGLPIFTNGAVISGSLEMSKISKMLQSVQMMVTGRITIQDLGGAGTEESVMFSHVFYEWSREYNSSPPPTLIPLSYPLPSKYIDHTTGLEHQTPPTYKARLNNAVPGLRVKVQYDLFAKIVRSRRRIPFMTKTTRLQVPFIYMPRQHLLDRIAFPLNPRFRPGNSHSRPGSAHSTQKGHSNSQTQKVFVYSTPSLYGERATEIKLYLPHGQACALDEPIPFIIKVFAADHVLEELHSSVPPVTNPKDDYASFHPIGPDPSTKAKRPRTGSAKIKIKVELLRTTKVDPRCTQFADATNLGFIDGTQTLSEGVIERMTRGSDWVAWSGVIVVPGDVKCGGFTACRVEVFDQLVLSILPTSSSRSPVISFCESVSVKLATRNLLGTSVGSTTTIKPGDPKKPKAMDHYPPPPTSSSSATSNTSWVSSDGSYC</sequence>
<keyword evidence="2" id="KW-1185">Reference proteome</keyword>
<reference evidence="1" key="1">
    <citation type="submission" date="2019-10" db="EMBL/GenBank/DDBJ databases">
        <authorList>
            <consortium name="DOE Joint Genome Institute"/>
            <person name="Kuo A."/>
            <person name="Miyauchi S."/>
            <person name="Kiss E."/>
            <person name="Drula E."/>
            <person name="Kohler A."/>
            <person name="Sanchez-Garcia M."/>
            <person name="Andreopoulos B."/>
            <person name="Barry K.W."/>
            <person name="Bonito G."/>
            <person name="Buee M."/>
            <person name="Carver A."/>
            <person name="Chen C."/>
            <person name="Cichocki N."/>
            <person name="Clum A."/>
            <person name="Culley D."/>
            <person name="Crous P.W."/>
            <person name="Fauchery L."/>
            <person name="Girlanda M."/>
            <person name="Hayes R."/>
            <person name="Keri Z."/>
            <person name="Labutti K."/>
            <person name="Lipzen A."/>
            <person name="Lombard V."/>
            <person name="Magnuson J."/>
            <person name="Maillard F."/>
            <person name="Morin E."/>
            <person name="Murat C."/>
            <person name="Nolan M."/>
            <person name="Ohm R."/>
            <person name="Pangilinan J."/>
            <person name="Pereira M."/>
            <person name="Perotto S."/>
            <person name="Peter M."/>
            <person name="Riley R."/>
            <person name="Sitrit Y."/>
            <person name="Stielow B."/>
            <person name="Szollosi G."/>
            <person name="Zifcakova L."/>
            <person name="Stursova M."/>
            <person name="Spatafora J.W."/>
            <person name="Tedersoo L."/>
            <person name="Vaario L.-M."/>
            <person name="Yamada A."/>
            <person name="Yan M."/>
            <person name="Wang P."/>
            <person name="Xu J."/>
            <person name="Bruns T."/>
            <person name="Baldrian P."/>
            <person name="Vilgalys R."/>
            <person name="Henrissat B."/>
            <person name="Grigoriev I.V."/>
            <person name="Hibbett D."/>
            <person name="Nagy L.G."/>
            <person name="Martin F.M."/>
        </authorList>
    </citation>
    <scope>NUCLEOTIDE SEQUENCE</scope>
    <source>
        <strain evidence="1">P2</strain>
    </source>
</reference>
<name>A0ACB6Z248_THEGA</name>
<evidence type="ECO:0000313" key="1">
    <source>
        <dbReference type="EMBL" id="KAF9643589.1"/>
    </source>
</evidence>
<proteinExistence type="predicted"/>
<organism evidence="1 2">
    <name type="scientific">Thelephora ganbajun</name>
    <name type="common">Ganba fungus</name>
    <dbReference type="NCBI Taxonomy" id="370292"/>
    <lineage>
        <taxon>Eukaryota</taxon>
        <taxon>Fungi</taxon>
        <taxon>Dikarya</taxon>
        <taxon>Basidiomycota</taxon>
        <taxon>Agaricomycotina</taxon>
        <taxon>Agaricomycetes</taxon>
        <taxon>Thelephorales</taxon>
        <taxon>Thelephoraceae</taxon>
        <taxon>Thelephora</taxon>
    </lineage>
</organism>
<dbReference type="Proteomes" id="UP000886501">
    <property type="component" value="Unassembled WGS sequence"/>
</dbReference>
<reference evidence="1" key="2">
    <citation type="journal article" date="2020" name="Nat. Commun.">
        <title>Large-scale genome sequencing of mycorrhizal fungi provides insights into the early evolution of symbiotic traits.</title>
        <authorList>
            <person name="Miyauchi S."/>
            <person name="Kiss E."/>
            <person name="Kuo A."/>
            <person name="Drula E."/>
            <person name="Kohler A."/>
            <person name="Sanchez-Garcia M."/>
            <person name="Morin E."/>
            <person name="Andreopoulos B."/>
            <person name="Barry K.W."/>
            <person name="Bonito G."/>
            <person name="Buee M."/>
            <person name="Carver A."/>
            <person name="Chen C."/>
            <person name="Cichocki N."/>
            <person name="Clum A."/>
            <person name="Culley D."/>
            <person name="Crous P.W."/>
            <person name="Fauchery L."/>
            <person name="Girlanda M."/>
            <person name="Hayes R.D."/>
            <person name="Keri Z."/>
            <person name="LaButti K."/>
            <person name="Lipzen A."/>
            <person name="Lombard V."/>
            <person name="Magnuson J."/>
            <person name="Maillard F."/>
            <person name="Murat C."/>
            <person name="Nolan M."/>
            <person name="Ohm R.A."/>
            <person name="Pangilinan J."/>
            <person name="Pereira M.F."/>
            <person name="Perotto S."/>
            <person name="Peter M."/>
            <person name="Pfister S."/>
            <person name="Riley R."/>
            <person name="Sitrit Y."/>
            <person name="Stielow J.B."/>
            <person name="Szollosi G."/>
            <person name="Zifcakova L."/>
            <person name="Stursova M."/>
            <person name="Spatafora J.W."/>
            <person name="Tedersoo L."/>
            <person name="Vaario L.M."/>
            <person name="Yamada A."/>
            <person name="Yan M."/>
            <person name="Wang P."/>
            <person name="Xu J."/>
            <person name="Bruns T."/>
            <person name="Baldrian P."/>
            <person name="Vilgalys R."/>
            <person name="Dunand C."/>
            <person name="Henrissat B."/>
            <person name="Grigoriev I.V."/>
            <person name="Hibbett D."/>
            <person name="Nagy L.G."/>
            <person name="Martin F.M."/>
        </authorList>
    </citation>
    <scope>NUCLEOTIDE SEQUENCE</scope>
    <source>
        <strain evidence="1">P2</strain>
    </source>
</reference>
<gene>
    <name evidence="1" type="ORF">BDM02DRAFT_3132325</name>
</gene>
<dbReference type="EMBL" id="MU118205">
    <property type="protein sequence ID" value="KAF9643589.1"/>
    <property type="molecule type" value="Genomic_DNA"/>
</dbReference>
<evidence type="ECO:0000313" key="2">
    <source>
        <dbReference type="Proteomes" id="UP000886501"/>
    </source>
</evidence>
<accession>A0ACB6Z248</accession>
<comment type="caution">
    <text evidence="1">The sequence shown here is derived from an EMBL/GenBank/DDBJ whole genome shotgun (WGS) entry which is preliminary data.</text>
</comment>
<protein>
    <submittedName>
        <fullName evidence="1">Uncharacterized protein</fullName>
    </submittedName>
</protein>